<keyword evidence="2" id="KW-0547">Nucleotide-binding</keyword>
<proteinExistence type="predicted"/>
<dbReference type="InterPro" id="IPR027417">
    <property type="entry name" value="P-loop_NTPase"/>
</dbReference>
<evidence type="ECO:0000256" key="2">
    <source>
        <dbReference type="ARBA" id="ARBA00022741"/>
    </source>
</evidence>
<feature type="domain" description="ABC transporter" evidence="4">
    <location>
        <begin position="3"/>
        <end position="234"/>
    </location>
</feature>
<keyword evidence="1" id="KW-0813">Transport</keyword>
<evidence type="ECO:0000313" key="6">
    <source>
        <dbReference type="Proteomes" id="UP000267128"/>
    </source>
</evidence>
<reference evidence="5 6" key="1">
    <citation type="submission" date="2018-11" db="EMBL/GenBank/DDBJ databases">
        <authorList>
            <person name="Li F."/>
        </authorList>
    </citation>
    <scope>NUCLEOTIDE SEQUENCE [LARGE SCALE GENOMIC DNA]</scope>
    <source>
        <strain evidence="5 6">Gsoil 097</strain>
    </source>
</reference>
<keyword evidence="6" id="KW-1185">Reference proteome</keyword>
<dbReference type="GO" id="GO:0005524">
    <property type="term" value="F:ATP binding"/>
    <property type="evidence" value="ECO:0007669"/>
    <property type="project" value="UniProtKB-KW"/>
</dbReference>
<evidence type="ECO:0000259" key="4">
    <source>
        <dbReference type="PROSITE" id="PS50893"/>
    </source>
</evidence>
<dbReference type="Proteomes" id="UP000267128">
    <property type="component" value="Unassembled WGS sequence"/>
</dbReference>
<dbReference type="PANTHER" id="PTHR42794:SF2">
    <property type="entry name" value="ABC TRANSPORTER ATP-BINDING PROTEIN"/>
    <property type="match status" value="1"/>
</dbReference>
<dbReference type="SUPFAM" id="SSF52540">
    <property type="entry name" value="P-loop containing nucleoside triphosphate hydrolases"/>
    <property type="match status" value="1"/>
</dbReference>
<evidence type="ECO:0000256" key="1">
    <source>
        <dbReference type="ARBA" id="ARBA00022448"/>
    </source>
</evidence>
<dbReference type="RefSeq" id="WP_123226001.1">
    <property type="nucleotide sequence ID" value="NZ_RJSE01000003.1"/>
</dbReference>
<dbReference type="GO" id="GO:0016887">
    <property type="term" value="F:ATP hydrolysis activity"/>
    <property type="evidence" value="ECO:0007669"/>
    <property type="project" value="InterPro"/>
</dbReference>
<accession>A0A3N0CN52</accession>
<name>A0A3N0CN52_9ACTN</name>
<protein>
    <submittedName>
        <fullName evidence="5">ABC transporter ATP-binding protein</fullName>
    </submittedName>
</protein>
<dbReference type="PROSITE" id="PS50893">
    <property type="entry name" value="ABC_TRANSPORTER_2"/>
    <property type="match status" value="1"/>
</dbReference>
<sequence>MRVEVEAVAWSVGGRTIIDDISLSVRPGTVTGLLGPNGSGKSTLLNVVAGLRSPAAGRVLVDGRDLHRMRPRLRAQQVAYVEQHATTGLDLSVREVVELGRIPHRGRWRAGEDGAGRLAEAMRLARIDQLADRAWQTLSGGERQRTQLARALAQEPSLLLLDEPTNHLDLGHQIDFMTTVRGLGITTIAALHDLELAAAFCDRLVVLQDGGVVASGAVADVLTSELVAEVYGVEATIEAHPRTGRPHLVWHGVRVGDLVG</sequence>
<evidence type="ECO:0000256" key="3">
    <source>
        <dbReference type="ARBA" id="ARBA00022840"/>
    </source>
</evidence>
<dbReference type="PANTHER" id="PTHR42794">
    <property type="entry name" value="HEMIN IMPORT ATP-BINDING PROTEIN HMUV"/>
    <property type="match status" value="1"/>
</dbReference>
<comment type="caution">
    <text evidence="5">The sequence shown here is derived from an EMBL/GenBank/DDBJ whole genome shotgun (WGS) entry which is preliminary data.</text>
</comment>
<evidence type="ECO:0000313" key="5">
    <source>
        <dbReference type="EMBL" id="RNL64898.1"/>
    </source>
</evidence>
<gene>
    <name evidence="5" type="ORF">EFK50_02635</name>
</gene>
<dbReference type="Gene3D" id="3.40.50.300">
    <property type="entry name" value="P-loop containing nucleotide triphosphate hydrolases"/>
    <property type="match status" value="1"/>
</dbReference>
<dbReference type="Pfam" id="PF00005">
    <property type="entry name" value="ABC_tran"/>
    <property type="match status" value="1"/>
</dbReference>
<dbReference type="OrthoDB" id="5296765at2"/>
<keyword evidence="3 5" id="KW-0067">ATP-binding</keyword>
<organism evidence="5 6">
    <name type="scientific">Nocardioides marmoriginsengisoli</name>
    <dbReference type="NCBI Taxonomy" id="661483"/>
    <lineage>
        <taxon>Bacteria</taxon>
        <taxon>Bacillati</taxon>
        <taxon>Actinomycetota</taxon>
        <taxon>Actinomycetes</taxon>
        <taxon>Propionibacteriales</taxon>
        <taxon>Nocardioidaceae</taxon>
        <taxon>Nocardioides</taxon>
    </lineage>
</organism>
<dbReference type="InterPro" id="IPR003593">
    <property type="entry name" value="AAA+_ATPase"/>
</dbReference>
<dbReference type="SMART" id="SM00382">
    <property type="entry name" value="AAA"/>
    <property type="match status" value="1"/>
</dbReference>
<dbReference type="EMBL" id="RJSE01000003">
    <property type="protein sequence ID" value="RNL64898.1"/>
    <property type="molecule type" value="Genomic_DNA"/>
</dbReference>
<dbReference type="InterPro" id="IPR003439">
    <property type="entry name" value="ABC_transporter-like_ATP-bd"/>
</dbReference>
<dbReference type="CDD" id="cd03214">
    <property type="entry name" value="ABC_Iron-Siderophores_B12_Hemin"/>
    <property type="match status" value="1"/>
</dbReference>
<dbReference type="FunFam" id="3.40.50.300:FF:000134">
    <property type="entry name" value="Iron-enterobactin ABC transporter ATP-binding protein"/>
    <property type="match status" value="1"/>
</dbReference>
<dbReference type="AlphaFoldDB" id="A0A3N0CN52"/>